<dbReference type="Gene3D" id="3.30.565.10">
    <property type="entry name" value="Histidine kinase-like ATPase, C-terminal domain"/>
    <property type="match status" value="1"/>
</dbReference>
<sequence length="393" mass="41231">MSRTVARSSTRAAALRLVAFFVAGMRLATLAQMAPSLVPALTDADRPALTAATWVLAVTSLVGLAAIVLARRRPTGTSYAVADVSIAVALLVAGMWSVPVPERLGSWVGFQAAYALCVACSLVGVRSRARAFALVAVLATAEAVYLAPTVDRWADLLQLVSNILTVLVIGPLAWVCTQMLIRIGADADEAHQLAADLATAEEERRARTAIHNGTAVMRLLMESADGAQAPGLRQQAEIELNRMRAYLTGDPLPATGGSTSLAAVVTAARAEFDDLPVTLVTDLATGVELDRALADDLAAALRSLLLNVRLHARADQVVLHAEERDDRDGWEISVHDNGVGFATDEASYGVGIRDVVVGQLARSGVRTDIDSVPGLGTTVTLTLTTADLPTATT</sequence>
<feature type="transmembrane region" description="Helical" evidence="1">
    <location>
        <begin position="132"/>
        <end position="150"/>
    </location>
</feature>
<proteinExistence type="predicted"/>
<keyword evidence="1" id="KW-0472">Membrane</keyword>
<dbReference type="EMBL" id="JBHTLX010000004">
    <property type="protein sequence ID" value="MFD1246374.1"/>
    <property type="molecule type" value="Genomic_DNA"/>
</dbReference>
<keyword evidence="1" id="KW-0812">Transmembrane</keyword>
<protein>
    <recommendedName>
        <fullName evidence="4">Signal transduction histidine kinase</fullName>
    </recommendedName>
</protein>
<keyword evidence="1" id="KW-1133">Transmembrane helix</keyword>
<comment type="caution">
    <text evidence="2">The sequence shown here is derived from an EMBL/GenBank/DDBJ whole genome shotgun (WGS) entry which is preliminary data.</text>
</comment>
<gene>
    <name evidence="2" type="ORF">ACFQ3F_01105</name>
</gene>
<keyword evidence="3" id="KW-1185">Reference proteome</keyword>
<feature type="transmembrane region" description="Helical" evidence="1">
    <location>
        <begin position="50"/>
        <end position="70"/>
    </location>
</feature>
<dbReference type="InterPro" id="IPR036890">
    <property type="entry name" value="HATPase_C_sf"/>
</dbReference>
<accession>A0ABW3VVR1</accession>
<name>A0ABW3VVR1_9ACTN</name>
<organism evidence="2 3">
    <name type="scientific">Nocardioides ginsengisoli</name>
    <dbReference type="NCBI Taxonomy" id="363868"/>
    <lineage>
        <taxon>Bacteria</taxon>
        <taxon>Bacillati</taxon>
        <taxon>Actinomycetota</taxon>
        <taxon>Actinomycetes</taxon>
        <taxon>Propionibacteriales</taxon>
        <taxon>Nocardioidaceae</taxon>
        <taxon>Nocardioides</taxon>
    </lineage>
</organism>
<evidence type="ECO:0000313" key="2">
    <source>
        <dbReference type="EMBL" id="MFD1246374.1"/>
    </source>
</evidence>
<evidence type="ECO:0000256" key="1">
    <source>
        <dbReference type="SAM" id="Phobius"/>
    </source>
</evidence>
<evidence type="ECO:0008006" key="4">
    <source>
        <dbReference type="Google" id="ProtNLM"/>
    </source>
</evidence>
<feature type="transmembrane region" description="Helical" evidence="1">
    <location>
        <begin position="77"/>
        <end position="98"/>
    </location>
</feature>
<dbReference type="Proteomes" id="UP001597229">
    <property type="component" value="Unassembled WGS sequence"/>
</dbReference>
<dbReference type="SUPFAM" id="SSF55874">
    <property type="entry name" value="ATPase domain of HSP90 chaperone/DNA topoisomerase II/histidine kinase"/>
    <property type="match status" value="1"/>
</dbReference>
<feature type="transmembrane region" description="Helical" evidence="1">
    <location>
        <begin position="156"/>
        <end position="176"/>
    </location>
</feature>
<feature type="transmembrane region" description="Helical" evidence="1">
    <location>
        <begin position="104"/>
        <end position="125"/>
    </location>
</feature>
<reference evidence="3" key="1">
    <citation type="journal article" date="2019" name="Int. J. Syst. Evol. Microbiol.">
        <title>The Global Catalogue of Microorganisms (GCM) 10K type strain sequencing project: providing services to taxonomists for standard genome sequencing and annotation.</title>
        <authorList>
            <consortium name="The Broad Institute Genomics Platform"/>
            <consortium name="The Broad Institute Genome Sequencing Center for Infectious Disease"/>
            <person name="Wu L."/>
            <person name="Ma J."/>
        </authorList>
    </citation>
    <scope>NUCLEOTIDE SEQUENCE [LARGE SCALE GENOMIC DNA]</scope>
    <source>
        <strain evidence="3">CCUG 52478</strain>
    </source>
</reference>
<dbReference type="RefSeq" id="WP_367922082.1">
    <property type="nucleotide sequence ID" value="NZ_BAABAC010000052.1"/>
</dbReference>
<evidence type="ECO:0000313" key="3">
    <source>
        <dbReference type="Proteomes" id="UP001597229"/>
    </source>
</evidence>